<evidence type="ECO:0000313" key="5">
    <source>
        <dbReference type="Proteomes" id="UP000283474"/>
    </source>
</evidence>
<dbReference type="SUPFAM" id="SSF160920">
    <property type="entry name" value="PSTPO5379-like"/>
    <property type="match status" value="1"/>
</dbReference>
<evidence type="ECO:0000256" key="2">
    <source>
        <dbReference type="ARBA" id="ARBA00023239"/>
    </source>
</evidence>
<dbReference type="RefSeq" id="WP_128356246.1">
    <property type="nucleotide sequence ID" value="NZ_CP022987.1"/>
</dbReference>
<dbReference type="GO" id="GO:0016829">
    <property type="term" value="F:lyase activity"/>
    <property type="evidence" value="ECO:0007669"/>
    <property type="project" value="UniProtKB-KW"/>
</dbReference>
<dbReference type="EC" id="4.2.1.-" evidence="3"/>
<dbReference type="NCBIfam" id="NF003969">
    <property type="entry name" value="PRK05463.1"/>
    <property type="match status" value="1"/>
</dbReference>
<protein>
    <recommendedName>
        <fullName evidence="3">Putative hydro-lyase CKA81_16325</fullName>
        <ecNumber evidence="3">4.2.1.-</ecNumber>
    </recommendedName>
</protein>
<comment type="similarity">
    <text evidence="1 3">Belongs to the D-glutamate cyclase family.</text>
</comment>
<evidence type="ECO:0000256" key="1">
    <source>
        <dbReference type="ARBA" id="ARBA00007896"/>
    </source>
</evidence>
<dbReference type="Gene3D" id="3.30.2040.10">
    <property type="entry name" value="PSTPO5379-like domain"/>
    <property type="match status" value="1"/>
</dbReference>
<accession>A0A410GG12</accession>
<dbReference type="InterPro" id="IPR038021">
    <property type="entry name" value="Putative_hydro-lyase"/>
</dbReference>
<dbReference type="HAMAP" id="MF_01830">
    <property type="entry name" value="Hydro_lyase"/>
    <property type="match status" value="1"/>
</dbReference>
<gene>
    <name evidence="4" type="ORF">CKA81_16325</name>
</gene>
<dbReference type="InterPro" id="IPR009906">
    <property type="entry name" value="D-Glu_cyclase"/>
</dbReference>
<evidence type="ECO:0000256" key="3">
    <source>
        <dbReference type="HAMAP-Rule" id="MF_01830"/>
    </source>
</evidence>
<proteinExistence type="inferred from homology"/>
<organism evidence="4 5">
    <name type="scientific">Pollutimonas thiosulfatoxidans</name>
    <dbReference type="NCBI Taxonomy" id="2028345"/>
    <lineage>
        <taxon>Bacteria</taxon>
        <taxon>Pseudomonadati</taxon>
        <taxon>Pseudomonadota</taxon>
        <taxon>Betaproteobacteria</taxon>
        <taxon>Burkholderiales</taxon>
        <taxon>Alcaligenaceae</taxon>
        <taxon>Pollutimonas</taxon>
    </lineage>
</organism>
<sequence length="269" mass="29325">MNPSTDVSPTLAAEAERCRRQIRLGQYAGPTAGLAAGCVQANLMILPASWADEFLLFCQRNPKPCPLLAVTEPGRYNVPALGRDIDIRNDLPKYRVWRDGQLASEPTSLDDVWQDDLVSFLIGCSFSFEEALLANGIDVRHIRLGTNVPMYRTNIPTAATTRLNGPMVVSMRPMKAKDAIRAIQITSRFPAVHGAPVHLGDPALIGIARLDQPDYGDPVDIQPDEIPVFWACGVTPQSIISTVKPRFSITHAPGHMLITDVSNASLASF</sequence>
<dbReference type="KEGG" id="pus:CKA81_16325"/>
<name>A0A410GG12_9BURK</name>
<evidence type="ECO:0000313" key="4">
    <source>
        <dbReference type="EMBL" id="QAA95252.1"/>
    </source>
</evidence>
<dbReference type="Proteomes" id="UP000283474">
    <property type="component" value="Chromosome"/>
</dbReference>
<dbReference type="OrthoDB" id="149585at2"/>
<dbReference type="PANTHER" id="PTHR32022">
    <property type="entry name" value="D-GLUTAMATE CYCLASE, MITOCHONDRIAL"/>
    <property type="match status" value="1"/>
</dbReference>
<dbReference type="EMBL" id="CP022987">
    <property type="protein sequence ID" value="QAA95252.1"/>
    <property type="molecule type" value="Genomic_DNA"/>
</dbReference>
<dbReference type="PANTHER" id="PTHR32022:SF10">
    <property type="entry name" value="D-GLUTAMATE CYCLASE, MITOCHONDRIAL"/>
    <property type="match status" value="1"/>
</dbReference>
<reference evidence="4 5" key="1">
    <citation type="submission" date="2017-08" db="EMBL/GenBank/DDBJ databases">
        <authorList>
            <person name="Park S.-J."/>
            <person name="Kim H."/>
        </authorList>
    </citation>
    <scope>NUCLEOTIDE SEQUENCE [LARGE SCALE GENOMIC DNA]</scope>
    <source>
        <strain evidence="5">ye3</strain>
    </source>
</reference>
<dbReference type="InterPro" id="IPR016938">
    <property type="entry name" value="UPF0317"/>
</dbReference>
<dbReference type="FunFam" id="3.30.2040.10:FF:000001">
    <property type="entry name" value="D-glutamate cyclase, mitochondrial"/>
    <property type="match status" value="1"/>
</dbReference>
<dbReference type="PIRSF" id="PIRSF029755">
    <property type="entry name" value="UCP029755"/>
    <property type="match status" value="1"/>
</dbReference>
<dbReference type="Pfam" id="PF07286">
    <property type="entry name" value="D-Glu_cyclase"/>
    <property type="match status" value="1"/>
</dbReference>
<keyword evidence="2 3" id="KW-0456">Lyase</keyword>
<keyword evidence="5" id="KW-1185">Reference proteome</keyword>
<dbReference type="AlphaFoldDB" id="A0A410GG12"/>
<dbReference type="Gene3D" id="3.40.1640.10">
    <property type="entry name" value="PSTPO5379-like"/>
    <property type="match status" value="1"/>
</dbReference>